<comment type="subcellular location">
    <subcellularLocation>
        <location evidence="1">Cell membrane</location>
        <topology evidence="1">Multi-pass membrane protein</topology>
    </subcellularLocation>
</comment>
<keyword evidence="2" id="KW-0813">Transport</keyword>
<evidence type="ECO:0000256" key="6">
    <source>
        <dbReference type="ARBA" id="ARBA00023136"/>
    </source>
</evidence>
<evidence type="ECO:0000259" key="8">
    <source>
        <dbReference type="PROSITE" id="PS50850"/>
    </source>
</evidence>
<feature type="transmembrane region" description="Helical" evidence="7">
    <location>
        <begin position="21"/>
        <end position="46"/>
    </location>
</feature>
<feature type="transmembrane region" description="Helical" evidence="7">
    <location>
        <begin position="348"/>
        <end position="371"/>
    </location>
</feature>
<evidence type="ECO:0000256" key="7">
    <source>
        <dbReference type="SAM" id="Phobius"/>
    </source>
</evidence>
<dbReference type="InterPro" id="IPR011701">
    <property type="entry name" value="MFS"/>
</dbReference>
<evidence type="ECO:0000256" key="4">
    <source>
        <dbReference type="ARBA" id="ARBA00022692"/>
    </source>
</evidence>
<dbReference type="InterPro" id="IPR020846">
    <property type="entry name" value="MFS_dom"/>
</dbReference>
<evidence type="ECO:0000256" key="1">
    <source>
        <dbReference type="ARBA" id="ARBA00004651"/>
    </source>
</evidence>
<evidence type="ECO:0000313" key="10">
    <source>
        <dbReference type="Proteomes" id="UP001490330"/>
    </source>
</evidence>
<feature type="transmembrane region" description="Helical" evidence="7">
    <location>
        <begin position="285"/>
        <end position="305"/>
    </location>
</feature>
<dbReference type="PANTHER" id="PTHR23517:SF3">
    <property type="entry name" value="INTEGRAL MEMBRANE TRANSPORT PROTEIN"/>
    <property type="match status" value="1"/>
</dbReference>
<feature type="transmembrane region" description="Helical" evidence="7">
    <location>
        <begin position="149"/>
        <end position="168"/>
    </location>
</feature>
<dbReference type="PROSITE" id="PS00216">
    <property type="entry name" value="SUGAR_TRANSPORT_1"/>
    <property type="match status" value="1"/>
</dbReference>
<dbReference type="InterPro" id="IPR005829">
    <property type="entry name" value="Sugar_transporter_CS"/>
</dbReference>
<sequence length="427" mass="44372">MARNERTAPETRPAPLKAPGVYWLLVAGFTICRSGCVVVPFLSLYLVRHHHFSAADAAQVSAAFGAGWAIGPAGAGWLADRIGRRMTLLLTLSAVTAVYLTLPSLQALAALTVAAFAIGLLFDAPRPAVLALVADLVPAAARGKAYSRLYWASNIGAGVAGAVGTLLADTYITALFYVAATSNTAFAVTVLICKIGATPPPEPVHHRPTATPTGYRAMLRDRPFLALTGLTLLYLCAYQQVLFGLPIAMNHDGLKPSAYGIISLVNAIGVVAFQPLLQPWIDRRAPLVVCAAGAITLGVGMGANLGAQQSLVGYSLAATVWTLGEVLFYSSVVTAVERLAPTDARGRYTGVWASTLGVSALIAPLISSTALHADGAALMWITSAVLGALAALGLLVLKTHIASPSPTHDPTNLHLTPTPCTARTTAL</sequence>
<feature type="transmembrane region" description="Helical" evidence="7">
    <location>
        <begin position="257"/>
        <end position="273"/>
    </location>
</feature>
<dbReference type="Proteomes" id="UP001490330">
    <property type="component" value="Unassembled WGS sequence"/>
</dbReference>
<evidence type="ECO:0000256" key="3">
    <source>
        <dbReference type="ARBA" id="ARBA00022475"/>
    </source>
</evidence>
<dbReference type="Gene3D" id="1.20.1250.20">
    <property type="entry name" value="MFS general substrate transporter like domains"/>
    <property type="match status" value="1"/>
</dbReference>
<proteinExistence type="predicted"/>
<dbReference type="InterPro" id="IPR036259">
    <property type="entry name" value="MFS_trans_sf"/>
</dbReference>
<feature type="transmembrane region" description="Helical" evidence="7">
    <location>
        <begin position="377"/>
        <end position="397"/>
    </location>
</feature>
<keyword evidence="3" id="KW-1003">Cell membrane</keyword>
<name>A0ABV1VF26_9ACTN</name>
<keyword evidence="4 7" id="KW-0812">Transmembrane</keyword>
<feature type="transmembrane region" description="Helical" evidence="7">
    <location>
        <begin position="108"/>
        <end position="137"/>
    </location>
</feature>
<dbReference type="PROSITE" id="PS50850">
    <property type="entry name" value="MFS"/>
    <property type="match status" value="1"/>
</dbReference>
<feature type="domain" description="Major facilitator superfamily (MFS) profile" evidence="8">
    <location>
        <begin position="21"/>
        <end position="402"/>
    </location>
</feature>
<comment type="caution">
    <text evidence="9">The sequence shown here is derived from an EMBL/GenBank/DDBJ whole genome shotgun (WGS) entry which is preliminary data.</text>
</comment>
<dbReference type="PANTHER" id="PTHR23517">
    <property type="entry name" value="RESISTANCE PROTEIN MDTM, PUTATIVE-RELATED-RELATED"/>
    <property type="match status" value="1"/>
</dbReference>
<accession>A0ABV1VF26</accession>
<dbReference type="SUPFAM" id="SSF103473">
    <property type="entry name" value="MFS general substrate transporter"/>
    <property type="match status" value="1"/>
</dbReference>
<dbReference type="InterPro" id="IPR050171">
    <property type="entry name" value="MFS_Transporters"/>
</dbReference>
<keyword evidence="6 7" id="KW-0472">Membrane</keyword>
<dbReference type="Pfam" id="PF07690">
    <property type="entry name" value="MFS_1"/>
    <property type="match status" value="1"/>
</dbReference>
<gene>
    <name evidence="9" type="ORF">ABT322_15260</name>
</gene>
<reference evidence="9 10" key="1">
    <citation type="submission" date="2024-06" db="EMBL/GenBank/DDBJ databases">
        <title>The Natural Products Discovery Center: Release of the First 8490 Sequenced Strains for Exploring Actinobacteria Biosynthetic Diversity.</title>
        <authorList>
            <person name="Kalkreuter E."/>
            <person name="Kautsar S.A."/>
            <person name="Yang D."/>
            <person name="Bader C.D."/>
            <person name="Teijaro C.N."/>
            <person name="Fluegel L."/>
            <person name="Davis C.M."/>
            <person name="Simpson J.R."/>
            <person name="Lauterbach L."/>
            <person name="Steele A.D."/>
            <person name="Gui C."/>
            <person name="Meng S."/>
            <person name="Li G."/>
            <person name="Viehrig K."/>
            <person name="Ye F."/>
            <person name="Su P."/>
            <person name="Kiefer A.F."/>
            <person name="Nichols A."/>
            <person name="Cepeda A.J."/>
            <person name="Yan W."/>
            <person name="Fan B."/>
            <person name="Jiang Y."/>
            <person name="Adhikari A."/>
            <person name="Zheng C.-J."/>
            <person name="Schuster L."/>
            <person name="Cowan T.M."/>
            <person name="Smanski M.J."/>
            <person name="Chevrette M.G."/>
            <person name="De Carvalho L.P.S."/>
            <person name="Shen B."/>
        </authorList>
    </citation>
    <scope>NUCLEOTIDE SEQUENCE [LARGE SCALE GENOMIC DNA]</scope>
    <source>
        <strain evidence="9 10">NPDC000632</strain>
    </source>
</reference>
<feature type="transmembrane region" description="Helical" evidence="7">
    <location>
        <begin position="224"/>
        <end position="245"/>
    </location>
</feature>
<evidence type="ECO:0000256" key="5">
    <source>
        <dbReference type="ARBA" id="ARBA00022989"/>
    </source>
</evidence>
<keyword evidence="5 7" id="KW-1133">Transmembrane helix</keyword>
<protein>
    <submittedName>
        <fullName evidence="9">MFS transporter</fullName>
    </submittedName>
</protein>
<evidence type="ECO:0000256" key="2">
    <source>
        <dbReference type="ARBA" id="ARBA00022448"/>
    </source>
</evidence>
<dbReference type="EMBL" id="JBEPCV010000012">
    <property type="protein sequence ID" value="MER6905102.1"/>
    <property type="molecule type" value="Genomic_DNA"/>
</dbReference>
<evidence type="ECO:0000313" key="9">
    <source>
        <dbReference type="EMBL" id="MER6905102.1"/>
    </source>
</evidence>
<dbReference type="RefSeq" id="WP_350716813.1">
    <property type="nucleotide sequence ID" value="NZ_JBEPCO010000005.1"/>
</dbReference>
<keyword evidence="10" id="KW-1185">Reference proteome</keyword>
<feature type="transmembrane region" description="Helical" evidence="7">
    <location>
        <begin position="58"/>
        <end position="79"/>
    </location>
</feature>
<organism evidence="9 10">
    <name type="scientific">Streptomyces flaveolus</name>
    <dbReference type="NCBI Taxonomy" id="67297"/>
    <lineage>
        <taxon>Bacteria</taxon>
        <taxon>Bacillati</taxon>
        <taxon>Actinomycetota</taxon>
        <taxon>Actinomycetes</taxon>
        <taxon>Kitasatosporales</taxon>
        <taxon>Streptomycetaceae</taxon>
        <taxon>Streptomyces</taxon>
    </lineage>
</organism>
<feature type="transmembrane region" description="Helical" evidence="7">
    <location>
        <begin position="311"/>
        <end position="336"/>
    </location>
</feature>